<dbReference type="SUPFAM" id="SSF56037">
    <property type="entry name" value="PheT/TilS domain"/>
    <property type="match status" value="1"/>
</dbReference>
<organism evidence="13 14">
    <name type="scientific">Candidatus Collierbacteria bacterium GW2011_GWB2_45_17</name>
    <dbReference type="NCBI Taxonomy" id="1618388"/>
    <lineage>
        <taxon>Bacteria</taxon>
        <taxon>Candidatus Collieribacteriota</taxon>
    </lineage>
</organism>
<evidence type="ECO:0000256" key="3">
    <source>
        <dbReference type="ARBA" id="ARBA00022598"/>
    </source>
</evidence>
<dbReference type="PANTHER" id="PTHR11956:SF5">
    <property type="entry name" value="ARGININE--TRNA LIGASE, CYTOPLASMIC"/>
    <property type="match status" value="1"/>
</dbReference>
<evidence type="ECO:0000313" key="14">
    <source>
        <dbReference type="Proteomes" id="UP000034078"/>
    </source>
</evidence>
<dbReference type="InterPro" id="IPR035684">
    <property type="entry name" value="ArgRS_core"/>
</dbReference>
<evidence type="ECO:0000256" key="7">
    <source>
        <dbReference type="ARBA" id="ARBA00023146"/>
    </source>
</evidence>
<dbReference type="AlphaFoldDB" id="A0A837ILC2"/>
<dbReference type="InterPro" id="IPR036695">
    <property type="entry name" value="Arg-tRNA-synth_N_sf"/>
</dbReference>
<sequence>MKLIVDKKIFETYSGMRLGVVVALGVDNSKQGLFVDELKAEQEQAKIKLSGVELSSHKYIAPWREIYRAFGSKPSEYNSSVEALLKRVLKGKELSDINPLVNLYNALSLKYILPFGGEDLDKVKGDIRLDFATGDEKGIYLGSEEVITCDKGEVTYMDDLGFICRKWNWREGKRTMLTEKTQNVILVTEACVAVEDSVLKKATEELANQVKEKLNGTISVCYIDESNPELEINFESGKKLVQQEIDGVVIEEKKTEFRQKVKKDISKIAERIRVPTGRTALKIHRAIGEVFGLANFSVEHPADEKMGDYASNIAMVMAKQMDKSPRELAEEVVKKLTENERLMEVVEKIEIAGPGFINFWIKDEVLVDGLKEMLRNGDSCLDSNFMSGKKALVEYSSPNIAKRFSVGHLRSTIIGQALFNLYKHSGAEVTNDNHLGDWGTQFGMIIAAVEEKKLDVSKMSVTDLEDLYVEFNKRIEERPELKDKAREAFARLEKGDEAARKIWKECIGVSMKEFDDIYGRLRVEFEHEYGESTYEKMMPSIIEEALDTGVAIKGEGGALIVKFEKDGKEYMPPAMIRKADGTTTYFTRDLATIRKRLDELDLKSDLYVYEVGSEQTLHFRQVFEAARMLWEDAQRVELKHVAHGRMTFSGEKMSTRKGTTIKLEDLIFRAGEEAKKIAKERVSDNVSEKIGLGAVKYNELRRSPESDYDFRWEEALSMEGNSGPYLQYVYVRTKGILEKAGLQGQALQEVRLGLNQDKNWRRRNG</sequence>
<dbReference type="SUPFAM" id="SSF55190">
    <property type="entry name" value="Arginyl-tRNA synthetase (ArgRS), N-terminal 'additional' domain"/>
    <property type="match status" value="1"/>
</dbReference>
<dbReference type="EC" id="6.1.1.19" evidence="2 9"/>
<dbReference type="GO" id="GO:0006420">
    <property type="term" value="P:arginyl-tRNA aminoacylation"/>
    <property type="evidence" value="ECO:0007669"/>
    <property type="project" value="UniProtKB-UniRule"/>
</dbReference>
<protein>
    <recommendedName>
        <fullName evidence="2 9">Arginine--tRNA ligase</fullName>
        <ecNumber evidence="2 9">6.1.1.19</ecNumber>
    </recommendedName>
</protein>
<dbReference type="InterPro" id="IPR020825">
    <property type="entry name" value="Phe-tRNA_synthase-like_B3/B4"/>
</dbReference>
<keyword evidence="7 10" id="KW-0030">Aminoacyl-tRNA synthetase</keyword>
<dbReference type="Gene3D" id="3.40.50.620">
    <property type="entry name" value="HUPs"/>
    <property type="match status" value="1"/>
</dbReference>
<evidence type="ECO:0000259" key="12">
    <source>
        <dbReference type="SMART" id="SM01016"/>
    </source>
</evidence>
<name>A0A837ILC2_9BACT</name>
<evidence type="ECO:0000256" key="1">
    <source>
        <dbReference type="ARBA" id="ARBA00005594"/>
    </source>
</evidence>
<comment type="similarity">
    <text evidence="1 10">Belongs to the class-I aminoacyl-tRNA synthetase family.</text>
</comment>
<evidence type="ECO:0000256" key="8">
    <source>
        <dbReference type="ARBA" id="ARBA00049339"/>
    </source>
</evidence>
<keyword evidence="3 10" id="KW-0436">Ligase</keyword>
<evidence type="ECO:0000256" key="6">
    <source>
        <dbReference type="ARBA" id="ARBA00022917"/>
    </source>
</evidence>
<dbReference type="InterPro" id="IPR005148">
    <property type="entry name" value="Arg-tRNA-synth_N"/>
</dbReference>
<dbReference type="PANTHER" id="PTHR11956">
    <property type="entry name" value="ARGINYL-TRNA SYNTHETASE"/>
    <property type="match status" value="1"/>
</dbReference>
<evidence type="ECO:0000256" key="4">
    <source>
        <dbReference type="ARBA" id="ARBA00022741"/>
    </source>
</evidence>
<dbReference type="Pfam" id="PF00750">
    <property type="entry name" value="tRNA-synt_1d"/>
    <property type="match status" value="1"/>
</dbReference>
<dbReference type="Gene3D" id="3.30.1360.70">
    <property type="entry name" value="Arginyl tRNA synthetase N-terminal domain"/>
    <property type="match status" value="1"/>
</dbReference>
<keyword evidence="5 10" id="KW-0067">ATP-binding</keyword>
<dbReference type="Proteomes" id="UP000034078">
    <property type="component" value="Unassembled WGS sequence"/>
</dbReference>
<proteinExistence type="inferred from homology"/>
<keyword evidence="4 10" id="KW-0547">Nucleotide-binding</keyword>
<evidence type="ECO:0000259" key="11">
    <source>
        <dbReference type="SMART" id="SM00873"/>
    </source>
</evidence>
<dbReference type="InterPro" id="IPR005146">
    <property type="entry name" value="B3/B4_tRNA-bd"/>
</dbReference>
<dbReference type="PRINTS" id="PR01038">
    <property type="entry name" value="TRNASYNTHARG"/>
</dbReference>
<dbReference type="GO" id="GO:0005737">
    <property type="term" value="C:cytoplasm"/>
    <property type="evidence" value="ECO:0007669"/>
    <property type="project" value="UniProtKB-UniRule"/>
</dbReference>
<evidence type="ECO:0000256" key="10">
    <source>
        <dbReference type="RuleBase" id="RU363038"/>
    </source>
</evidence>
<dbReference type="Pfam" id="PF03485">
    <property type="entry name" value="Arg_tRNA_synt_N"/>
    <property type="match status" value="1"/>
</dbReference>
<dbReference type="GO" id="GO:0005524">
    <property type="term" value="F:ATP binding"/>
    <property type="evidence" value="ECO:0007669"/>
    <property type="project" value="UniProtKB-KW"/>
</dbReference>
<dbReference type="SMART" id="SM01016">
    <property type="entry name" value="Arg_tRNA_synt_N"/>
    <property type="match status" value="1"/>
</dbReference>
<evidence type="ECO:0000313" key="13">
    <source>
        <dbReference type="EMBL" id="KKU00530.1"/>
    </source>
</evidence>
<dbReference type="Gene3D" id="3.50.40.10">
    <property type="entry name" value="Phenylalanyl-trna Synthetase, Chain B, domain 3"/>
    <property type="match status" value="1"/>
</dbReference>
<evidence type="ECO:0000256" key="5">
    <source>
        <dbReference type="ARBA" id="ARBA00022840"/>
    </source>
</evidence>
<dbReference type="GO" id="GO:0004826">
    <property type="term" value="F:phenylalanine-tRNA ligase activity"/>
    <property type="evidence" value="ECO:0007669"/>
    <property type="project" value="InterPro"/>
</dbReference>
<dbReference type="FunFam" id="3.40.50.620:FF:000116">
    <property type="entry name" value="Arginine--tRNA ligase"/>
    <property type="match status" value="1"/>
</dbReference>
<evidence type="ECO:0000256" key="9">
    <source>
        <dbReference type="NCBIfam" id="TIGR00456"/>
    </source>
</evidence>
<accession>A0A837ILC2</accession>
<evidence type="ECO:0000256" key="2">
    <source>
        <dbReference type="ARBA" id="ARBA00012837"/>
    </source>
</evidence>
<dbReference type="SMART" id="SM00873">
    <property type="entry name" value="B3_4"/>
    <property type="match status" value="1"/>
</dbReference>
<gene>
    <name evidence="13" type="ORF">UX01_C0004G0097</name>
</gene>
<dbReference type="EMBL" id="LCKO01000004">
    <property type="protein sequence ID" value="KKU00530.1"/>
    <property type="molecule type" value="Genomic_DNA"/>
</dbReference>
<feature type="domain" description="B3/B4 tRNA-binding" evidence="11">
    <location>
        <begin position="61"/>
        <end position="215"/>
    </location>
</feature>
<keyword evidence="6 10" id="KW-0648">Protein biosynthesis</keyword>
<reference evidence="13 14" key="1">
    <citation type="journal article" date="2015" name="Nature">
        <title>rRNA introns, odd ribosomes, and small enigmatic genomes across a large radiation of phyla.</title>
        <authorList>
            <person name="Brown C.T."/>
            <person name="Hug L.A."/>
            <person name="Thomas B.C."/>
            <person name="Sharon I."/>
            <person name="Castelle C.J."/>
            <person name="Singh A."/>
            <person name="Wilkins M.J."/>
            <person name="Williams K.H."/>
            <person name="Banfield J.F."/>
        </authorList>
    </citation>
    <scope>NUCLEOTIDE SEQUENCE [LARGE SCALE GENOMIC DNA]</scope>
</reference>
<dbReference type="GO" id="GO:0003723">
    <property type="term" value="F:RNA binding"/>
    <property type="evidence" value="ECO:0007669"/>
    <property type="project" value="InterPro"/>
</dbReference>
<dbReference type="InterPro" id="IPR014729">
    <property type="entry name" value="Rossmann-like_a/b/a_fold"/>
</dbReference>
<feature type="domain" description="Arginyl tRNA synthetase N-terminal" evidence="12">
    <location>
        <begin position="277"/>
        <end position="361"/>
    </location>
</feature>
<dbReference type="SUPFAM" id="SSF52374">
    <property type="entry name" value="Nucleotidylyl transferase"/>
    <property type="match status" value="1"/>
</dbReference>
<comment type="caution">
    <text evidence="13">The sequence shown here is derived from an EMBL/GenBank/DDBJ whole genome shotgun (WGS) entry which is preliminary data.</text>
</comment>
<dbReference type="NCBIfam" id="TIGR00456">
    <property type="entry name" value="argS"/>
    <property type="match status" value="1"/>
</dbReference>
<dbReference type="InterPro" id="IPR001278">
    <property type="entry name" value="Arg-tRNA-ligase"/>
</dbReference>
<comment type="catalytic activity">
    <reaction evidence="8">
        <text>tRNA(Arg) + L-arginine + ATP = L-arginyl-tRNA(Arg) + AMP + diphosphate</text>
        <dbReference type="Rhea" id="RHEA:20301"/>
        <dbReference type="Rhea" id="RHEA-COMP:9658"/>
        <dbReference type="Rhea" id="RHEA-COMP:9673"/>
        <dbReference type="ChEBI" id="CHEBI:30616"/>
        <dbReference type="ChEBI" id="CHEBI:32682"/>
        <dbReference type="ChEBI" id="CHEBI:33019"/>
        <dbReference type="ChEBI" id="CHEBI:78442"/>
        <dbReference type="ChEBI" id="CHEBI:78513"/>
        <dbReference type="ChEBI" id="CHEBI:456215"/>
        <dbReference type="EC" id="6.1.1.19"/>
    </reaction>
</comment>
<dbReference type="Pfam" id="PF03483">
    <property type="entry name" value="B3_4"/>
    <property type="match status" value="1"/>
</dbReference>
<dbReference type="GO" id="GO:0004814">
    <property type="term" value="F:arginine-tRNA ligase activity"/>
    <property type="evidence" value="ECO:0007669"/>
    <property type="project" value="UniProtKB-UniRule"/>
</dbReference>